<dbReference type="Proteomes" id="UP000193560">
    <property type="component" value="Unassembled WGS sequence"/>
</dbReference>
<dbReference type="GO" id="GO:0044772">
    <property type="term" value="P:mitotic cell cycle phase transition"/>
    <property type="evidence" value="ECO:0007669"/>
    <property type="project" value="InterPro"/>
</dbReference>
<keyword evidence="2 4" id="KW-0195">Cyclin</keyword>
<evidence type="ECO:0000313" key="8">
    <source>
        <dbReference type="EMBL" id="ORZ05998.1"/>
    </source>
</evidence>
<dbReference type="PIRSF" id="PIRSF001771">
    <property type="entry name" value="Cyclin_A_B_D_E"/>
    <property type="match status" value="1"/>
</dbReference>
<dbReference type="GO" id="GO:0016538">
    <property type="term" value="F:cyclin-dependent protein serine/threonine kinase regulator activity"/>
    <property type="evidence" value="ECO:0007669"/>
    <property type="project" value="InterPro"/>
</dbReference>
<feature type="region of interest" description="Disordered" evidence="5">
    <location>
        <begin position="48"/>
        <end position="116"/>
    </location>
</feature>
<dbReference type="InterPro" id="IPR046965">
    <property type="entry name" value="Cyclin_A/B-like"/>
</dbReference>
<evidence type="ECO:0000259" key="6">
    <source>
        <dbReference type="SMART" id="SM00385"/>
    </source>
</evidence>
<name>A0A1X2HZB1_9FUNG</name>
<dbReference type="SMART" id="SM01332">
    <property type="entry name" value="Cyclin_C"/>
    <property type="match status" value="1"/>
</dbReference>
<dbReference type="InterPro" id="IPR006671">
    <property type="entry name" value="Cyclin_N"/>
</dbReference>
<evidence type="ECO:0000256" key="5">
    <source>
        <dbReference type="SAM" id="MobiDB-lite"/>
    </source>
</evidence>
<dbReference type="PANTHER" id="PTHR10177">
    <property type="entry name" value="CYCLINS"/>
    <property type="match status" value="1"/>
</dbReference>
<keyword evidence="9" id="KW-1185">Reference proteome</keyword>
<feature type="compositionally biased region" description="Low complexity" evidence="5">
    <location>
        <begin position="71"/>
        <end position="88"/>
    </location>
</feature>
<dbReference type="GO" id="GO:0051301">
    <property type="term" value="P:cell division"/>
    <property type="evidence" value="ECO:0007669"/>
    <property type="project" value="UniProtKB-KW"/>
</dbReference>
<organism evidence="8 9">
    <name type="scientific">Absidia repens</name>
    <dbReference type="NCBI Taxonomy" id="90262"/>
    <lineage>
        <taxon>Eukaryota</taxon>
        <taxon>Fungi</taxon>
        <taxon>Fungi incertae sedis</taxon>
        <taxon>Mucoromycota</taxon>
        <taxon>Mucoromycotina</taxon>
        <taxon>Mucoromycetes</taxon>
        <taxon>Mucorales</taxon>
        <taxon>Cunninghamellaceae</taxon>
        <taxon>Absidia</taxon>
    </lineage>
</organism>
<dbReference type="AlphaFoldDB" id="A0A1X2HZB1"/>
<dbReference type="InterPro" id="IPR036915">
    <property type="entry name" value="Cyclin-like_sf"/>
</dbReference>
<feature type="domain" description="Cyclin-like" evidence="6">
    <location>
        <begin position="312"/>
        <end position="393"/>
    </location>
</feature>
<dbReference type="InterPro" id="IPR013763">
    <property type="entry name" value="Cyclin-like_dom"/>
</dbReference>
<evidence type="ECO:0000259" key="7">
    <source>
        <dbReference type="SMART" id="SM01332"/>
    </source>
</evidence>
<dbReference type="InterPro" id="IPR048258">
    <property type="entry name" value="Cyclins_cyclin-box"/>
</dbReference>
<protein>
    <submittedName>
        <fullName evidence="8">Cyclin-like protein</fullName>
    </submittedName>
</protein>
<dbReference type="Pfam" id="PF00134">
    <property type="entry name" value="Cyclin_N"/>
    <property type="match status" value="1"/>
</dbReference>
<accession>A0A1X2HZB1</accession>
<evidence type="ECO:0000256" key="3">
    <source>
        <dbReference type="ARBA" id="ARBA00023306"/>
    </source>
</evidence>
<feature type="compositionally biased region" description="Polar residues" evidence="5">
    <location>
        <begin position="89"/>
        <end position="99"/>
    </location>
</feature>
<comment type="similarity">
    <text evidence="4">Belongs to the cyclin family.</text>
</comment>
<feature type="domain" description="Cyclin C-terminal" evidence="7">
    <location>
        <begin position="308"/>
        <end position="422"/>
    </location>
</feature>
<dbReference type="EMBL" id="MCGE01000041">
    <property type="protein sequence ID" value="ORZ05998.1"/>
    <property type="molecule type" value="Genomic_DNA"/>
</dbReference>
<comment type="caution">
    <text evidence="8">The sequence shown here is derived from an EMBL/GenBank/DDBJ whole genome shotgun (WGS) entry which is preliminary data.</text>
</comment>
<dbReference type="InterPro" id="IPR039361">
    <property type="entry name" value="Cyclin"/>
</dbReference>
<dbReference type="PROSITE" id="PS00292">
    <property type="entry name" value="CYCLINS"/>
    <property type="match status" value="1"/>
</dbReference>
<dbReference type="InterPro" id="IPR004367">
    <property type="entry name" value="Cyclin_C-dom"/>
</dbReference>
<dbReference type="SMART" id="SM00385">
    <property type="entry name" value="CYCLIN"/>
    <property type="match status" value="2"/>
</dbReference>
<evidence type="ECO:0000256" key="4">
    <source>
        <dbReference type="RuleBase" id="RU000383"/>
    </source>
</evidence>
<dbReference type="Gene3D" id="1.10.472.10">
    <property type="entry name" value="Cyclin-like"/>
    <property type="match status" value="2"/>
</dbReference>
<dbReference type="OrthoDB" id="5590282at2759"/>
<feature type="compositionally biased region" description="Basic and acidic residues" evidence="5">
    <location>
        <begin position="52"/>
        <end position="70"/>
    </location>
</feature>
<gene>
    <name evidence="8" type="ORF">BCR42DRAFT_337415</name>
</gene>
<evidence type="ECO:0000313" key="9">
    <source>
        <dbReference type="Proteomes" id="UP000193560"/>
    </source>
</evidence>
<dbReference type="STRING" id="90262.A0A1X2HZB1"/>
<sequence>MEPTPVLPIIIPDKIKSRIREQYIGKSSKRTHENIYDGDAPVPAILKRQKSREHDHHQSHSGDTSHKQRSTETATATATTVTASTTTANIPSSHVSTSHHPIPPFSALESKNEPQQTTADLVLDQQTYDLAKELDDQQEHSALQNLTQPTVYHPRNNDDAAQGSPGDPLLVAEYSDEIYDHLRIKEASEFNTLADPNYINIQHEITWKMRDILIDWVIEVHYLFDFLPETFFLTVNIIDRFLSKRDVSAAKLQLVAIASLFLAAKFEENITPSINQYVYITGNVITEEELLKAERYILQALDFKLCYPDPLQFFRRCTMTDKFDLNFRLINKYFMEITCADHRFIGTPPSLVAASSLWLAMKISAKGNWTPKLTELSGYKAQDLKPTVELILDYLSQPIKNTAIFKKWASKRMMKVSVFVRDWVEHY</sequence>
<dbReference type="FunFam" id="1.10.472.10:FF:000001">
    <property type="entry name" value="G2/mitotic-specific cyclin"/>
    <property type="match status" value="1"/>
</dbReference>
<keyword evidence="3" id="KW-0131">Cell cycle</keyword>
<reference evidence="8 9" key="1">
    <citation type="submission" date="2016-07" db="EMBL/GenBank/DDBJ databases">
        <title>Pervasive Adenine N6-methylation of Active Genes in Fungi.</title>
        <authorList>
            <consortium name="DOE Joint Genome Institute"/>
            <person name="Mondo S.J."/>
            <person name="Dannebaum R.O."/>
            <person name="Kuo R.C."/>
            <person name="Labutti K."/>
            <person name="Haridas S."/>
            <person name="Kuo A."/>
            <person name="Salamov A."/>
            <person name="Ahrendt S.R."/>
            <person name="Lipzen A."/>
            <person name="Sullivan W."/>
            <person name="Andreopoulos W.B."/>
            <person name="Clum A."/>
            <person name="Lindquist E."/>
            <person name="Daum C."/>
            <person name="Ramamoorthy G.K."/>
            <person name="Gryganskyi A."/>
            <person name="Culley D."/>
            <person name="Magnuson J.K."/>
            <person name="James T.Y."/>
            <person name="O'Malley M.A."/>
            <person name="Stajich J.E."/>
            <person name="Spatafora J.W."/>
            <person name="Visel A."/>
            <person name="Grigoriev I.V."/>
        </authorList>
    </citation>
    <scope>NUCLEOTIDE SEQUENCE [LARGE SCALE GENOMIC DNA]</scope>
    <source>
        <strain evidence="8 9">NRRL 1336</strain>
    </source>
</reference>
<feature type="region of interest" description="Disordered" evidence="5">
    <location>
        <begin position="145"/>
        <end position="167"/>
    </location>
</feature>
<keyword evidence="1" id="KW-0132">Cell division</keyword>
<proteinExistence type="inferred from homology"/>
<feature type="domain" description="Cyclin-like" evidence="6">
    <location>
        <begin position="215"/>
        <end position="299"/>
    </location>
</feature>
<evidence type="ECO:0000256" key="2">
    <source>
        <dbReference type="ARBA" id="ARBA00023127"/>
    </source>
</evidence>
<dbReference type="SUPFAM" id="SSF47954">
    <property type="entry name" value="Cyclin-like"/>
    <property type="match status" value="2"/>
</dbReference>
<dbReference type="Pfam" id="PF02984">
    <property type="entry name" value="Cyclin_C"/>
    <property type="match status" value="1"/>
</dbReference>
<evidence type="ECO:0000256" key="1">
    <source>
        <dbReference type="ARBA" id="ARBA00022618"/>
    </source>
</evidence>